<evidence type="ECO:0000256" key="4">
    <source>
        <dbReference type="RuleBase" id="RU361117"/>
    </source>
</evidence>
<comment type="catalytic activity">
    <reaction evidence="4">
        <text>alpha,alpha-trehalose 6-phosphate + H2O = alpha,alpha-trehalose + phosphate</text>
        <dbReference type="Rhea" id="RHEA:23420"/>
        <dbReference type="ChEBI" id="CHEBI:15377"/>
        <dbReference type="ChEBI" id="CHEBI:16551"/>
        <dbReference type="ChEBI" id="CHEBI:43474"/>
        <dbReference type="ChEBI" id="CHEBI:58429"/>
        <dbReference type="EC" id="3.1.3.12"/>
    </reaction>
</comment>
<protein>
    <recommendedName>
        <fullName evidence="4">Trehalose 6-phosphate phosphatase</fullName>
        <ecNumber evidence="4">3.1.3.12</ecNumber>
    </recommendedName>
</protein>
<keyword evidence="4" id="KW-0460">Magnesium</keyword>
<dbReference type="Gene3D" id="3.40.50.1000">
    <property type="entry name" value="HAD superfamily/HAD-like"/>
    <property type="match status" value="1"/>
</dbReference>
<evidence type="ECO:0000256" key="1">
    <source>
        <dbReference type="ARBA" id="ARBA00005199"/>
    </source>
</evidence>
<reference evidence="5" key="1">
    <citation type="journal article" date="2014" name="Int. J. Syst. Evol. Microbiol.">
        <title>Complete genome sequence of Corynebacterium casei LMG S-19264T (=DSM 44701T), isolated from a smear-ripened cheese.</title>
        <authorList>
            <consortium name="US DOE Joint Genome Institute (JGI-PGF)"/>
            <person name="Walter F."/>
            <person name="Albersmeier A."/>
            <person name="Kalinowski J."/>
            <person name="Ruckert C."/>
        </authorList>
    </citation>
    <scope>NUCLEOTIDE SEQUENCE</scope>
    <source>
        <strain evidence="5">CGMCC 1.3617</strain>
    </source>
</reference>
<name>A0A917KJM1_9PROT</name>
<dbReference type="Proteomes" id="UP000661507">
    <property type="component" value="Unassembled WGS sequence"/>
</dbReference>
<keyword evidence="6" id="KW-1185">Reference proteome</keyword>
<dbReference type="InterPro" id="IPR044651">
    <property type="entry name" value="OTSB-like"/>
</dbReference>
<dbReference type="PANTHER" id="PTHR43768:SF3">
    <property type="entry name" value="TREHALOSE 6-PHOSPHATE PHOSPHATASE"/>
    <property type="match status" value="1"/>
</dbReference>
<sequence>MHSPGVPEIEADWALFLDLDGTLIDIAATPDGVVVQQGLPDLLSELSRDLGGAIAIVTGRARETADRLLAPWRPPGGFGHGAELRDASGRLLDEHALPTVPDAWATRLAAQVSAWPGVILERKPHGVALHYRGAPERCADTQAALAGLLADQATAFDLLPAHMAFELRPHGANKARAVDVLMQAPPFMGRRPVFVGDDVTDEDGMRAARALGGFGLHVGRDFLGGPAEVRDWIARGRARLRQEVMHART</sequence>
<comment type="function">
    <text evidence="4">Removes the phosphate from trehalose 6-phosphate to produce free trehalose.</text>
</comment>
<comment type="cofactor">
    <cofactor evidence="4">
        <name>Mg(2+)</name>
        <dbReference type="ChEBI" id="CHEBI:18420"/>
    </cofactor>
</comment>
<dbReference type="InterPro" id="IPR036412">
    <property type="entry name" value="HAD-like_sf"/>
</dbReference>
<dbReference type="SUPFAM" id="SSF56784">
    <property type="entry name" value="HAD-like"/>
    <property type="match status" value="1"/>
</dbReference>
<dbReference type="AlphaFoldDB" id="A0A917KJM1"/>
<dbReference type="EMBL" id="BMKW01000005">
    <property type="protein sequence ID" value="GGJ14988.1"/>
    <property type="molecule type" value="Genomic_DNA"/>
</dbReference>
<keyword evidence="3 4" id="KW-0378">Hydrolase</keyword>
<gene>
    <name evidence="5" type="primary">otsB</name>
    <name evidence="5" type="ORF">GCM10011320_22800</name>
</gene>
<dbReference type="NCBIfam" id="TIGR01484">
    <property type="entry name" value="HAD-SF-IIB"/>
    <property type="match status" value="1"/>
</dbReference>
<proteinExistence type="inferred from homology"/>
<dbReference type="Pfam" id="PF02358">
    <property type="entry name" value="Trehalose_PPase"/>
    <property type="match status" value="1"/>
</dbReference>
<evidence type="ECO:0000256" key="2">
    <source>
        <dbReference type="ARBA" id="ARBA00008770"/>
    </source>
</evidence>
<organism evidence="5 6">
    <name type="scientific">Neoroseomonas lacus</name>
    <dbReference type="NCBI Taxonomy" id="287609"/>
    <lineage>
        <taxon>Bacteria</taxon>
        <taxon>Pseudomonadati</taxon>
        <taxon>Pseudomonadota</taxon>
        <taxon>Alphaproteobacteria</taxon>
        <taxon>Acetobacterales</taxon>
        <taxon>Acetobacteraceae</taxon>
        <taxon>Neoroseomonas</taxon>
    </lineage>
</organism>
<dbReference type="EC" id="3.1.3.12" evidence="4"/>
<dbReference type="InterPro" id="IPR023214">
    <property type="entry name" value="HAD_sf"/>
</dbReference>
<evidence type="ECO:0000313" key="6">
    <source>
        <dbReference type="Proteomes" id="UP000661507"/>
    </source>
</evidence>
<evidence type="ECO:0000256" key="3">
    <source>
        <dbReference type="ARBA" id="ARBA00022801"/>
    </source>
</evidence>
<keyword evidence="4" id="KW-0479">Metal-binding</keyword>
<comment type="caution">
    <text evidence="5">The sequence shown here is derived from an EMBL/GenBank/DDBJ whole genome shotgun (WGS) entry which is preliminary data.</text>
</comment>
<dbReference type="InterPro" id="IPR006379">
    <property type="entry name" value="HAD-SF_hydro_IIB"/>
</dbReference>
<dbReference type="PANTHER" id="PTHR43768">
    <property type="entry name" value="TREHALOSE 6-PHOSPHATE PHOSPHATASE"/>
    <property type="match status" value="1"/>
</dbReference>
<reference evidence="5" key="2">
    <citation type="submission" date="2020-09" db="EMBL/GenBank/DDBJ databases">
        <authorList>
            <person name="Sun Q."/>
            <person name="Zhou Y."/>
        </authorList>
    </citation>
    <scope>NUCLEOTIDE SEQUENCE</scope>
    <source>
        <strain evidence="5">CGMCC 1.3617</strain>
    </source>
</reference>
<dbReference type="RefSeq" id="WP_188967173.1">
    <property type="nucleotide sequence ID" value="NZ_BMKW01000005.1"/>
</dbReference>
<evidence type="ECO:0000313" key="5">
    <source>
        <dbReference type="EMBL" id="GGJ14988.1"/>
    </source>
</evidence>
<dbReference type="InterPro" id="IPR003337">
    <property type="entry name" value="Trehalose_PPase"/>
</dbReference>
<dbReference type="GO" id="GO:0005992">
    <property type="term" value="P:trehalose biosynthetic process"/>
    <property type="evidence" value="ECO:0007669"/>
    <property type="project" value="InterPro"/>
</dbReference>
<comment type="similarity">
    <text evidence="2 4">Belongs to the trehalose phosphatase family.</text>
</comment>
<dbReference type="GO" id="GO:0046872">
    <property type="term" value="F:metal ion binding"/>
    <property type="evidence" value="ECO:0007669"/>
    <property type="project" value="UniProtKB-KW"/>
</dbReference>
<dbReference type="GO" id="GO:0004805">
    <property type="term" value="F:trehalose-phosphatase activity"/>
    <property type="evidence" value="ECO:0007669"/>
    <property type="project" value="UniProtKB-EC"/>
</dbReference>
<accession>A0A917KJM1</accession>
<dbReference type="Gene3D" id="3.30.70.1020">
    <property type="entry name" value="Trehalose-6-phosphate phosphatase related protein, domain 2"/>
    <property type="match status" value="1"/>
</dbReference>
<dbReference type="NCBIfam" id="TIGR00685">
    <property type="entry name" value="T6PP"/>
    <property type="match status" value="1"/>
</dbReference>
<comment type="pathway">
    <text evidence="1 4">Glycan biosynthesis; trehalose biosynthesis.</text>
</comment>